<dbReference type="GO" id="GO:0005743">
    <property type="term" value="C:mitochondrial inner membrane"/>
    <property type="evidence" value="ECO:0007669"/>
    <property type="project" value="InterPro"/>
</dbReference>
<dbReference type="eggNOG" id="ENOG502RYT2">
    <property type="taxonomic scope" value="Eukaryota"/>
</dbReference>
<dbReference type="RefSeq" id="XP_003685505.1">
    <property type="nucleotide sequence ID" value="XM_003685457.1"/>
</dbReference>
<keyword evidence="2" id="KW-1185">Reference proteome</keyword>
<protein>
    <submittedName>
        <fullName evidence="1">Uncharacterized protein</fullName>
    </submittedName>
</protein>
<dbReference type="STRING" id="1071381.G8BRZ6"/>
<evidence type="ECO:0000313" key="2">
    <source>
        <dbReference type="Proteomes" id="UP000005666"/>
    </source>
</evidence>
<sequence length="270" mass="32103">MSEDLRSQLYVQCLNREFDAALENFKSIPVNEMDYSLLKLYMNNSCQWGHFPSIQYIWYKYVMRNQALLIEPSLLCDMANMCVAENQSFMPNQIYMYYKKYYYKDQLSQSLPNNSQIEYELLKAKVESFAKTSKVGTLFQEKWYLFVKEMDNYLSPQVIFKVRDFPLLTESLRDLNIADLKQLLFTNGNIDIKNNSTPALLLNMSLLQPNEIFDDQIKFQLFKRFKEEFPALSLTDSVKILHHKFKDNMYLIQQLKMHAPSDDWVKIINE</sequence>
<dbReference type="Pfam" id="PF05476">
    <property type="entry name" value="PET122"/>
    <property type="match status" value="1"/>
</dbReference>
<organism evidence="1 2">
    <name type="scientific">Tetrapisispora phaffii (strain ATCC 24235 / CBS 4417 / NBRC 1672 / NRRL Y-8282 / UCD 70-5)</name>
    <name type="common">Yeast</name>
    <name type="synonym">Fabospora phaffii</name>
    <dbReference type="NCBI Taxonomy" id="1071381"/>
    <lineage>
        <taxon>Eukaryota</taxon>
        <taxon>Fungi</taxon>
        <taxon>Dikarya</taxon>
        <taxon>Ascomycota</taxon>
        <taxon>Saccharomycotina</taxon>
        <taxon>Saccharomycetes</taxon>
        <taxon>Saccharomycetales</taxon>
        <taxon>Saccharomycetaceae</taxon>
        <taxon>Tetrapisispora</taxon>
    </lineage>
</organism>
<evidence type="ECO:0000313" key="1">
    <source>
        <dbReference type="EMBL" id="CCE63071.1"/>
    </source>
</evidence>
<dbReference type="OrthoDB" id="4031898at2759"/>
<name>G8BRZ6_TETPH</name>
<dbReference type="InterPro" id="IPR008732">
    <property type="entry name" value="Pet122"/>
</dbReference>
<dbReference type="Proteomes" id="UP000005666">
    <property type="component" value="Chromosome 4"/>
</dbReference>
<dbReference type="GeneID" id="11534133"/>
<proteinExistence type="predicted"/>
<dbReference type="GO" id="GO:0003743">
    <property type="term" value="F:translation initiation factor activity"/>
    <property type="evidence" value="ECO:0007669"/>
    <property type="project" value="InterPro"/>
</dbReference>
<accession>G8BRZ6</accession>
<reference evidence="1 2" key="1">
    <citation type="journal article" date="2011" name="Proc. Natl. Acad. Sci. U.S.A.">
        <title>Evolutionary erosion of yeast sex chromosomes by mating-type switching accidents.</title>
        <authorList>
            <person name="Gordon J.L."/>
            <person name="Armisen D."/>
            <person name="Proux-Wera E."/>
            <person name="Oheigeartaigh S.S."/>
            <person name="Byrne K.P."/>
            <person name="Wolfe K.H."/>
        </authorList>
    </citation>
    <scope>NUCLEOTIDE SEQUENCE [LARGE SCALE GENOMIC DNA]</scope>
    <source>
        <strain evidence="2">ATCC 24235 / CBS 4417 / NBRC 1672 / NRRL Y-8282 / UCD 70-5</strain>
    </source>
</reference>
<dbReference type="KEGG" id="tpf:TPHA_0D04370"/>
<dbReference type="AlphaFoldDB" id="G8BRZ6"/>
<dbReference type="GO" id="GO:0070131">
    <property type="term" value="P:positive regulation of mitochondrial translation"/>
    <property type="evidence" value="ECO:0007669"/>
    <property type="project" value="InterPro"/>
</dbReference>
<gene>
    <name evidence="1" type="primary">TPHA0D04370</name>
    <name evidence="1" type="ordered locus">TPHA_0D04370</name>
</gene>
<dbReference type="HOGENOM" id="CLU_084817_0_0_1"/>
<dbReference type="OMA" id="KSCQWGH"/>
<dbReference type="EMBL" id="HE612859">
    <property type="protein sequence ID" value="CCE63071.1"/>
    <property type="molecule type" value="Genomic_DNA"/>
</dbReference>